<keyword evidence="7 12" id="KW-0812">Transmembrane</keyword>
<reference evidence="13 14" key="1">
    <citation type="submission" date="2019-03" db="EMBL/GenBank/DDBJ databases">
        <title>Genomic Encyclopedia of Type Strains, Phase IV (KMG-IV): sequencing the most valuable type-strain genomes for metagenomic binning, comparative biology and taxonomic classification.</title>
        <authorList>
            <person name="Goeker M."/>
        </authorList>
    </citation>
    <scope>NUCLEOTIDE SEQUENCE [LARGE SCALE GENOMIC DNA]</scope>
    <source>
        <strain evidence="13 14">DSM 102940</strain>
    </source>
</reference>
<dbReference type="InterPro" id="IPR002528">
    <property type="entry name" value="MATE_fam"/>
</dbReference>
<dbReference type="AlphaFoldDB" id="A0A4R2KL52"/>
<dbReference type="GO" id="GO:0006811">
    <property type="term" value="P:monoatomic ion transport"/>
    <property type="evidence" value="ECO:0007669"/>
    <property type="project" value="UniProtKB-KW"/>
</dbReference>
<evidence type="ECO:0000256" key="5">
    <source>
        <dbReference type="ARBA" id="ARBA00022449"/>
    </source>
</evidence>
<keyword evidence="4" id="KW-0813">Transport</keyword>
<keyword evidence="5" id="KW-0050">Antiport</keyword>
<feature type="transmembrane region" description="Helical" evidence="12">
    <location>
        <begin position="350"/>
        <end position="376"/>
    </location>
</feature>
<evidence type="ECO:0000256" key="2">
    <source>
        <dbReference type="ARBA" id="ARBA00004651"/>
    </source>
</evidence>
<dbReference type="GO" id="GO:0042910">
    <property type="term" value="F:xenobiotic transmembrane transporter activity"/>
    <property type="evidence" value="ECO:0007669"/>
    <property type="project" value="InterPro"/>
</dbReference>
<dbReference type="GO" id="GO:0005886">
    <property type="term" value="C:plasma membrane"/>
    <property type="evidence" value="ECO:0007669"/>
    <property type="project" value="UniProtKB-SubCell"/>
</dbReference>
<feature type="transmembrane region" description="Helical" evidence="12">
    <location>
        <begin position="165"/>
        <end position="190"/>
    </location>
</feature>
<evidence type="ECO:0000256" key="6">
    <source>
        <dbReference type="ARBA" id="ARBA00022475"/>
    </source>
</evidence>
<comment type="caution">
    <text evidence="13">The sequence shown here is derived from an EMBL/GenBank/DDBJ whole genome shotgun (WGS) entry which is preliminary data.</text>
</comment>
<keyword evidence="14" id="KW-1185">Reference proteome</keyword>
<dbReference type="RefSeq" id="WP_132245492.1">
    <property type="nucleotide sequence ID" value="NZ_SLWV01000013.1"/>
</dbReference>
<dbReference type="PANTHER" id="PTHR43298:SF4">
    <property type="entry name" value="DRUG_SODIUM ANTIPORTER"/>
    <property type="match status" value="1"/>
</dbReference>
<dbReference type="InterPro" id="IPR050222">
    <property type="entry name" value="MATE_MdtK"/>
</dbReference>
<dbReference type="OrthoDB" id="62420at2"/>
<organism evidence="13 14">
    <name type="scientific">Marinisporobacter balticus</name>
    <dbReference type="NCBI Taxonomy" id="2018667"/>
    <lineage>
        <taxon>Bacteria</taxon>
        <taxon>Bacillati</taxon>
        <taxon>Bacillota</taxon>
        <taxon>Clostridia</taxon>
        <taxon>Peptostreptococcales</taxon>
        <taxon>Thermotaleaceae</taxon>
        <taxon>Marinisporobacter</taxon>
    </lineage>
</organism>
<evidence type="ECO:0000313" key="14">
    <source>
        <dbReference type="Proteomes" id="UP000294919"/>
    </source>
</evidence>
<accession>A0A4R2KL52</accession>
<feature type="transmembrane region" description="Helical" evidence="12">
    <location>
        <begin position="196"/>
        <end position="217"/>
    </location>
</feature>
<keyword evidence="9" id="KW-0406">Ion transport</keyword>
<feature type="transmembrane region" description="Helical" evidence="12">
    <location>
        <begin position="57"/>
        <end position="76"/>
    </location>
</feature>
<keyword evidence="8 12" id="KW-1133">Transmembrane helix</keyword>
<gene>
    <name evidence="13" type="ORF">EV214_11338</name>
</gene>
<evidence type="ECO:0000256" key="8">
    <source>
        <dbReference type="ARBA" id="ARBA00022989"/>
    </source>
</evidence>
<dbReference type="CDD" id="cd13137">
    <property type="entry name" value="MATE_NorM_like"/>
    <property type="match status" value="1"/>
</dbReference>
<evidence type="ECO:0000256" key="1">
    <source>
        <dbReference type="ARBA" id="ARBA00003408"/>
    </source>
</evidence>
<name>A0A4R2KL52_9FIRM</name>
<feature type="transmembrane region" description="Helical" evidence="12">
    <location>
        <begin position="318"/>
        <end position="338"/>
    </location>
</feature>
<keyword evidence="6" id="KW-1003">Cell membrane</keyword>
<feature type="transmembrane region" description="Helical" evidence="12">
    <location>
        <begin position="96"/>
        <end position="113"/>
    </location>
</feature>
<evidence type="ECO:0000256" key="12">
    <source>
        <dbReference type="SAM" id="Phobius"/>
    </source>
</evidence>
<dbReference type="PIRSF" id="PIRSF006603">
    <property type="entry name" value="DinF"/>
    <property type="match status" value="1"/>
</dbReference>
<feature type="transmembrane region" description="Helical" evidence="12">
    <location>
        <begin position="420"/>
        <end position="438"/>
    </location>
</feature>
<dbReference type="GO" id="GO:0015297">
    <property type="term" value="F:antiporter activity"/>
    <property type="evidence" value="ECO:0007669"/>
    <property type="project" value="UniProtKB-KW"/>
</dbReference>
<comment type="function">
    <text evidence="1">Multidrug efflux pump.</text>
</comment>
<dbReference type="EMBL" id="SLWV01000013">
    <property type="protein sequence ID" value="TCO74393.1"/>
    <property type="molecule type" value="Genomic_DNA"/>
</dbReference>
<dbReference type="NCBIfam" id="TIGR00797">
    <property type="entry name" value="matE"/>
    <property type="match status" value="1"/>
</dbReference>
<feature type="transmembrane region" description="Helical" evidence="12">
    <location>
        <begin position="388"/>
        <end position="408"/>
    </location>
</feature>
<dbReference type="PANTHER" id="PTHR43298">
    <property type="entry name" value="MULTIDRUG RESISTANCE PROTEIN NORM-RELATED"/>
    <property type="match status" value="1"/>
</dbReference>
<evidence type="ECO:0000256" key="9">
    <source>
        <dbReference type="ARBA" id="ARBA00023065"/>
    </source>
</evidence>
<feature type="transmembrane region" description="Helical" evidence="12">
    <location>
        <begin position="133"/>
        <end position="153"/>
    </location>
</feature>
<evidence type="ECO:0000256" key="4">
    <source>
        <dbReference type="ARBA" id="ARBA00022448"/>
    </source>
</evidence>
<proteinExistence type="predicted"/>
<evidence type="ECO:0000256" key="10">
    <source>
        <dbReference type="ARBA" id="ARBA00023136"/>
    </source>
</evidence>
<dbReference type="Pfam" id="PF01554">
    <property type="entry name" value="MatE"/>
    <property type="match status" value="2"/>
</dbReference>
<comment type="subcellular location">
    <subcellularLocation>
        <location evidence="2">Cell membrane</location>
        <topology evidence="2">Multi-pass membrane protein</topology>
    </subcellularLocation>
</comment>
<evidence type="ECO:0000313" key="13">
    <source>
        <dbReference type="EMBL" id="TCO74393.1"/>
    </source>
</evidence>
<dbReference type="Proteomes" id="UP000294919">
    <property type="component" value="Unassembled WGS sequence"/>
</dbReference>
<sequence>MNILKKNKTLILSILTIALPAIVEMGLNTLVNIADTLMIGRIIGKNGLAAAGFCNELVFSLIFIFSSFNTGATAMVARRFGEKNYTELNKITGQNLSLNLFVGSIIFILSLIFKKELIMVYDISSAVLNMSLAYFQPIAYSILFMFVSFSVAASLRGIGDTKTPMLITLITNILNIIGNYFLMTGFWIFPNMGIEGAAVSTAFSRCIGMLLYLYVLLKGKDQCKLIYENLKVTKEVLKPLWKISYPGAIEQLSMNVSFIASSIIISKLDTASEAAFRILLSIERLSFMPAVGMSIAAATLVGKTLGEKDIKKSLDTGYTVSFLGVIWGIFIGMFFICFPRHLLSIFTKELAIINLSVFAMFVAGFNQPFLNFMIVLSGALRGAGDTKAVMIITGLRAWTMFVPLCYIFTITLKFGVAGMWLAEITSFFVFSSILFNRFRKQKWVEIDL</sequence>
<evidence type="ECO:0000256" key="7">
    <source>
        <dbReference type="ARBA" id="ARBA00022692"/>
    </source>
</evidence>
<keyword evidence="10 12" id="KW-0472">Membrane</keyword>
<evidence type="ECO:0000256" key="3">
    <source>
        <dbReference type="ARBA" id="ARBA00020268"/>
    </source>
</evidence>
<protein>
    <recommendedName>
        <fullName evidence="3">Probable multidrug resistance protein NorM</fullName>
    </recommendedName>
    <alternativeName>
        <fullName evidence="11">Multidrug-efflux transporter</fullName>
    </alternativeName>
</protein>
<evidence type="ECO:0000256" key="11">
    <source>
        <dbReference type="ARBA" id="ARBA00031636"/>
    </source>
</evidence>
<dbReference type="InterPro" id="IPR048279">
    <property type="entry name" value="MdtK-like"/>
</dbReference>